<dbReference type="EMBL" id="JBHTMN010000004">
    <property type="protein sequence ID" value="MFD1382331.1"/>
    <property type="molecule type" value="Genomic_DNA"/>
</dbReference>
<dbReference type="InterPro" id="IPR011051">
    <property type="entry name" value="RmlC_Cupin_sf"/>
</dbReference>
<sequence>MPSIKPWFTILEPDEYLCMPWKNGLGETLEIHKHEDDQGLRYRISQAAVTDDGRFSDFSGLQRTLLLLRGQGMTLTLQEGSSVTQHELLQPLDQASFDGGTLTDARLHGGPIDDLNIMVRANDTLANVLSMTAPEICPILSEAALLCGFYALETATFAVTGDMTPSFVSVPKGGFIEFHGASPVQLNSGRGAWIMIEKGRLDSRT</sequence>
<dbReference type="Pfam" id="PF05962">
    <property type="entry name" value="HutD"/>
    <property type="match status" value="1"/>
</dbReference>
<dbReference type="Proteomes" id="UP001597059">
    <property type="component" value="Unassembled WGS sequence"/>
</dbReference>
<reference evidence="2" key="1">
    <citation type="journal article" date="2019" name="Int. J. Syst. Evol. Microbiol.">
        <title>The Global Catalogue of Microorganisms (GCM) 10K type strain sequencing project: providing services to taxonomists for standard genome sequencing and annotation.</title>
        <authorList>
            <consortium name="The Broad Institute Genomics Platform"/>
            <consortium name="The Broad Institute Genome Sequencing Center for Infectious Disease"/>
            <person name="Wu L."/>
            <person name="Ma J."/>
        </authorList>
    </citation>
    <scope>NUCLEOTIDE SEQUENCE [LARGE SCALE GENOMIC DNA]</scope>
    <source>
        <strain evidence="2">JCM 30774</strain>
    </source>
</reference>
<dbReference type="PANTHER" id="PTHR37943">
    <property type="entry name" value="PROTEIN VES"/>
    <property type="match status" value="1"/>
</dbReference>
<evidence type="ECO:0000313" key="2">
    <source>
        <dbReference type="Proteomes" id="UP001597059"/>
    </source>
</evidence>
<keyword evidence="2" id="KW-1185">Reference proteome</keyword>
<dbReference type="InterPro" id="IPR014710">
    <property type="entry name" value="RmlC-like_jellyroll"/>
</dbReference>
<dbReference type="Gene3D" id="2.60.120.10">
    <property type="entry name" value="Jelly Rolls"/>
    <property type="match status" value="1"/>
</dbReference>
<name>A0ABW4AZA7_9GAMM</name>
<organism evidence="1 2">
    <name type="scientific">Rhodanobacter aciditrophus</name>
    <dbReference type="NCBI Taxonomy" id="1623218"/>
    <lineage>
        <taxon>Bacteria</taxon>
        <taxon>Pseudomonadati</taxon>
        <taxon>Pseudomonadota</taxon>
        <taxon>Gammaproteobacteria</taxon>
        <taxon>Lysobacterales</taxon>
        <taxon>Rhodanobacteraceae</taxon>
        <taxon>Rhodanobacter</taxon>
    </lineage>
</organism>
<accession>A0ABW4AZA7</accession>
<evidence type="ECO:0000313" key="1">
    <source>
        <dbReference type="EMBL" id="MFD1382331.1"/>
    </source>
</evidence>
<protein>
    <submittedName>
        <fullName evidence="1">HutD family protein</fullName>
    </submittedName>
</protein>
<dbReference type="InterPro" id="IPR010282">
    <property type="entry name" value="Uncharacterised_HutD/Ves"/>
</dbReference>
<dbReference type="SUPFAM" id="SSF51182">
    <property type="entry name" value="RmlC-like cupins"/>
    <property type="match status" value="1"/>
</dbReference>
<gene>
    <name evidence="1" type="ORF">ACFQ45_03085</name>
</gene>
<proteinExistence type="predicted"/>
<comment type="caution">
    <text evidence="1">The sequence shown here is derived from an EMBL/GenBank/DDBJ whole genome shotgun (WGS) entry which is preliminary data.</text>
</comment>
<dbReference type="PANTHER" id="PTHR37943:SF1">
    <property type="entry name" value="PROTEIN VES"/>
    <property type="match status" value="1"/>
</dbReference>
<dbReference type="RefSeq" id="WP_377365225.1">
    <property type="nucleotide sequence ID" value="NZ_JBHTMN010000004.1"/>
</dbReference>